<reference evidence="1 2" key="1">
    <citation type="submission" date="2020-08" db="EMBL/GenBank/DDBJ databases">
        <title>Genomic Encyclopedia of Type Strains, Phase IV (KMG-IV): sequencing the most valuable type-strain genomes for metagenomic binning, comparative biology and taxonomic classification.</title>
        <authorList>
            <person name="Goeker M."/>
        </authorList>
    </citation>
    <scope>NUCLEOTIDE SEQUENCE [LARGE SCALE GENOMIC DNA]</scope>
    <source>
        <strain evidence="1 2">DSM 45385</strain>
    </source>
</reference>
<comment type="caution">
    <text evidence="1">The sequence shown here is derived from an EMBL/GenBank/DDBJ whole genome shotgun (WGS) entry which is preliminary data.</text>
</comment>
<accession>A0A7W8A975</accession>
<protein>
    <submittedName>
        <fullName evidence="1">Uncharacterized protein</fullName>
    </submittedName>
</protein>
<evidence type="ECO:0000313" key="1">
    <source>
        <dbReference type="EMBL" id="MBB5081885.1"/>
    </source>
</evidence>
<dbReference type="Proteomes" id="UP000568380">
    <property type="component" value="Unassembled WGS sequence"/>
</dbReference>
<dbReference type="RefSeq" id="WP_184969643.1">
    <property type="nucleotide sequence ID" value="NZ_JACHIN010000012.1"/>
</dbReference>
<organism evidence="1 2">
    <name type="scientific">Nonomuraea endophytica</name>
    <dbReference type="NCBI Taxonomy" id="714136"/>
    <lineage>
        <taxon>Bacteria</taxon>
        <taxon>Bacillati</taxon>
        <taxon>Actinomycetota</taxon>
        <taxon>Actinomycetes</taxon>
        <taxon>Streptosporangiales</taxon>
        <taxon>Streptosporangiaceae</taxon>
        <taxon>Nonomuraea</taxon>
    </lineage>
</organism>
<dbReference type="AlphaFoldDB" id="A0A7W8A975"/>
<dbReference type="EMBL" id="JACHIN010000012">
    <property type="protein sequence ID" value="MBB5081885.1"/>
    <property type="molecule type" value="Genomic_DNA"/>
</dbReference>
<evidence type="ECO:0000313" key="2">
    <source>
        <dbReference type="Proteomes" id="UP000568380"/>
    </source>
</evidence>
<proteinExistence type="predicted"/>
<name>A0A7W8A975_9ACTN</name>
<sequence length="50" mass="5699">MSVLFAGEVGDDDFTAQITVRRGARLVRQRVYAGWDGVSFLLRWVDNILE</sequence>
<gene>
    <name evidence="1" type="ORF">HNR40_007380</name>
</gene>
<keyword evidence="2" id="KW-1185">Reference proteome</keyword>